<dbReference type="AlphaFoldDB" id="K0SHS4"/>
<dbReference type="Gene3D" id="3.60.10.10">
    <property type="entry name" value="Endonuclease/exonuclease/phosphatase"/>
    <property type="match status" value="1"/>
</dbReference>
<dbReference type="EMBL" id="AGNL01020925">
    <property type="protein sequence ID" value="EJK60561.1"/>
    <property type="molecule type" value="Genomic_DNA"/>
</dbReference>
<dbReference type="SUPFAM" id="SSF56672">
    <property type="entry name" value="DNA/RNA polymerases"/>
    <property type="match status" value="1"/>
</dbReference>
<dbReference type="OrthoDB" id="161877at2759"/>
<reference evidence="3 4" key="1">
    <citation type="journal article" date="2012" name="Genome Biol.">
        <title>Genome and low-iron response of an oceanic diatom adapted to chronic iron limitation.</title>
        <authorList>
            <person name="Lommer M."/>
            <person name="Specht M."/>
            <person name="Roy A.S."/>
            <person name="Kraemer L."/>
            <person name="Andreson R."/>
            <person name="Gutowska M.A."/>
            <person name="Wolf J."/>
            <person name="Bergner S.V."/>
            <person name="Schilhabel M.B."/>
            <person name="Klostermeier U.C."/>
            <person name="Beiko R.G."/>
            <person name="Rosenstiel P."/>
            <person name="Hippler M."/>
            <person name="Laroche J."/>
        </authorList>
    </citation>
    <scope>NUCLEOTIDE SEQUENCE [LARGE SCALE GENOMIC DNA]</scope>
    <source>
        <strain evidence="3 4">CCMP1005</strain>
    </source>
</reference>
<dbReference type="InterPro" id="IPR013087">
    <property type="entry name" value="Znf_C2H2_type"/>
</dbReference>
<evidence type="ECO:0000313" key="4">
    <source>
        <dbReference type="Proteomes" id="UP000266841"/>
    </source>
</evidence>
<proteinExistence type="predicted"/>
<dbReference type="InterPro" id="IPR043502">
    <property type="entry name" value="DNA/RNA_pol_sf"/>
</dbReference>
<comment type="caution">
    <text evidence="3">The sequence shown here is derived from an EMBL/GenBank/DDBJ whole genome shotgun (WGS) entry which is preliminary data.</text>
</comment>
<dbReference type="PROSITE" id="PS00028">
    <property type="entry name" value="ZINC_FINGER_C2H2_1"/>
    <property type="match status" value="1"/>
</dbReference>
<gene>
    <name evidence="3" type="ORF">THAOC_19061</name>
</gene>
<dbReference type="Proteomes" id="UP000266841">
    <property type="component" value="Unassembled WGS sequence"/>
</dbReference>
<dbReference type="Pfam" id="PF00078">
    <property type="entry name" value="RVT_1"/>
    <property type="match status" value="1"/>
</dbReference>
<name>K0SHS4_THAOC</name>
<dbReference type="PANTHER" id="PTHR47027">
    <property type="entry name" value="REVERSE TRANSCRIPTASE DOMAIN-CONTAINING PROTEIN"/>
    <property type="match status" value="1"/>
</dbReference>
<evidence type="ECO:0000313" key="3">
    <source>
        <dbReference type="EMBL" id="EJK60561.1"/>
    </source>
</evidence>
<sequence>MLAEPHFLSAHGTSVAGLESACRALDLSNVAVAVLQETKITTDAYTKFSSGYRVQASKATSVHQGGVALCFRDDHPDFELEEQRFFGPNVVTFRLITGRAKYYCLGAYIPPSDDTQMTLDDVRAAHAARPKGFEFILLGDLNIKLDAPRNTREEIIAEQCDAWGLACMTRSFACARNRGMYGRWTWRHHRMGRWVSSKPDYFLASPRVRKRLRVARPREFPHHDTDHRAIVAKIWVRGERRRLETYRRNAKRNPLLRELPRPLRQSEQLFEELRSTVARRERRSHPQMSWISDRTWALVDNRARLRRNGSLTGRVSRQLGRRIGSSLQQDRKERARRAGAAIEAALADSDLQLGWDKAKRCETLFEGPPPGDPIPIDVSRFDVRDDEPDDEEIREVVRARLKNGRASGASQLCAEDVKGWLRGMEDEEDPEKRAEGAGDQDPAADALDDRGIGLLEPFWKVVEGIMDTRLGVIEFRPSLLHGFVKGRGCGTAGIEAKLAQQFAYLQQSPLYGIFIDLRKAYDAMDRDRCMAIMEGYGVGPNMLRLIRTFWDEQKLVCRAAKRYGKPFKASRGVTQGGPLSPKIFNIMVDAIVREWIRQLFYRGGREEETEISDRSMDILTDLFDRVGLRTNTEKTKVMTCVNEKVHVRRSEEVYRNTTAGFHTEKDWRNRRVTCDHCGLEMSAKSLPGHLESQHGIYRSRVIDRDLVLDDRESITYAVMQSPSGAWDCPVPDCPGSVQTPWNLRRHFRDRHPLDLVNVPGEGVLPRCPRCDMQTNFANSRNHEQSKLCREGAERKAQYAAAAANARALEVEFTAYGETLERVEVFKYLGRLMAMDDNDMHAVRHNLKKARGVWKRFSVLLHRENLPPRVCGMFYKAVIQSVLLYGSETWSLSDSSMRRLEGFHFLAACRMARVNRPRRVQRDGTCQWSYPSKDDVYEEVGLFPIRHYIEVRRQTVAAYIVNQPIFDRCVDAERPRGSIAADDLMTFHGGDGAVGGVNEQGVGVDNLSFQTMGSLE</sequence>
<evidence type="ECO:0000256" key="1">
    <source>
        <dbReference type="SAM" id="MobiDB-lite"/>
    </source>
</evidence>
<organism evidence="3 4">
    <name type="scientific">Thalassiosira oceanica</name>
    <name type="common">Marine diatom</name>
    <dbReference type="NCBI Taxonomy" id="159749"/>
    <lineage>
        <taxon>Eukaryota</taxon>
        <taxon>Sar</taxon>
        <taxon>Stramenopiles</taxon>
        <taxon>Ochrophyta</taxon>
        <taxon>Bacillariophyta</taxon>
        <taxon>Coscinodiscophyceae</taxon>
        <taxon>Thalassiosirophycidae</taxon>
        <taxon>Thalassiosirales</taxon>
        <taxon>Thalassiosiraceae</taxon>
        <taxon>Thalassiosira</taxon>
    </lineage>
</organism>
<protein>
    <recommendedName>
        <fullName evidence="2">Reverse transcriptase domain-containing protein</fullName>
    </recommendedName>
</protein>
<dbReference type="InterPro" id="IPR036691">
    <property type="entry name" value="Endo/exonu/phosph_ase_sf"/>
</dbReference>
<dbReference type="GO" id="GO:0003824">
    <property type="term" value="F:catalytic activity"/>
    <property type="evidence" value="ECO:0007669"/>
    <property type="project" value="InterPro"/>
</dbReference>
<dbReference type="PROSITE" id="PS50878">
    <property type="entry name" value="RT_POL"/>
    <property type="match status" value="1"/>
</dbReference>
<accession>K0SHS4</accession>
<dbReference type="PANTHER" id="PTHR47027:SF20">
    <property type="entry name" value="REVERSE TRANSCRIPTASE-LIKE PROTEIN WITH RNA-DIRECTED DNA POLYMERASE DOMAIN"/>
    <property type="match status" value="1"/>
</dbReference>
<dbReference type="SUPFAM" id="SSF56219">
    <property type="entry name" value="DNase I-like"/>
    <property type="match status" value="1"/>
</dbReference>
<dbReference type="eggNOG" id="ENOG502ST6P">
    <property type="taxonomic scope" value="Eukaryota"/>
</dbReference>
<keyword evidence="4" id="KW-1185">Reference proteome</keyword>
<dbReference type="InterPro" id="IPR000477">
    <property type="entry name" value="RT_dom"/>
</dbReference>
<feature type="region of interest" description="Disordered" evidence="1">
    <location>
        <begin position="425"/>
        <end position="446"/>
    </location>
</feature>
<evidence type="ECO:0000259" key="2">
    <source>
        <dbReference type="PROSITE" id="PS50878"/>
    </source>
</evidence>
<feature type="domain" description="Reverse transcriptase" evidence="2">
    <location>
        <begin position="422"/>
        <end position="672"/>
    </location>
</feature>
<dbReference type="InterPro" id="IPR005135">
    <property type="entry name" value="Endo/exonuclease/phosphatase"/>
</dbReference>
<feature type="region of interest" description="Disordered" evidence="1">
    <location>
        <begin position="364"/>
        <end position="389"/>
    </location>
</feature>
<dbReference type="Pfam" id="PF03372">
    <property type="entry name" value="Exo_endo_phos"/>
    <property type="match status" value="1"/>
</dbReference>